<dbReference type="AlphaFoldDB" id="A0A6I4MQ88"/>
<evidence type="ECO:0000313" key="5">
    <source>
        <dbReference type="Proteomes" id="UP000462055"/>
    </source>
</evidence>
<dbReference type="PRINTS" id="PR00793">
    <property type="entry name" value="PROAMNOPTASE"/>
</dbReference>
<reference evidence="4" key="1">
    <citation type="submission" date="2019-12" db="EMBL/GenBank/DDBJ databases">
        <title>Actinomadura physcomitrii sp. nov., a novel actinomycete isolated from moss [Physcomitrium sphaericum (Ludw) Fuernr].</title>
        <authorList>
            <person name="Zhuang X."/>
        </authorList>
    </citation>
    <scope>NUCLEOTIDE SEQUENCE [LARGE SCALE GENOMIC DNA]</scope>
    <source>
        <strain evidence="4">LD22</strain>
    </source>
</reference>
<keyword evidence="2 4" id="KW-0378">Hydrolase</keyword>
<dbReference type="RefSeq" id="WP_151600084.1">
    <property type="nucleotide sequence ID" value="NZ_WBMS02000065.1"/>
</dbReference>
<dbReference type="PANTHER" id="PTHR43248">
    <property type="entry name" value="2-SUCCINYL-6-HYDROXY-2,4-CYCLOHEXADIENE-1-CARBOXYLATE SYNTHASE"/>
    <property type="match status" value="1"/>
</dbReference>
<dbReference type="GO" id="GO:0004177">
    <property type="term" value="F:aminopeptidase activity"/>
    <property type="evidence" value="ECO:0007669"/>
    <property type="project" value="UniProtKB-EC"/>
</dbReference>
<dbReference type="Gene3D" id="3.40.50.1820">
    <property type="entry name" value="alpha/beta hydrolase"/>
    <property type="match status" value="1"/>
</dbReference>
<dbReference type="PANTHER" id="PTHR43248:SF2">
    <property type="entry name" value="PROLYL AMINOPEPTIDASE"/>
    <property type="match status" value="1"/>
</dbReference>
<comment type="similarity">
    <text evidence="1">Belongs to the peptidase S33 family.</text>
</comment>
<dbReference type="InterPro" id="IPR051601">
    <property type="entry name" value="Serine_prot/Carboxylest_S33"/>
</dbReference>
<evidence type="ECO:0000313" key="4">
    <source>
        <dbReference type="EMBL" id="MWA07180.1"/>
    </source>
</evidence>
<dbReference type="InterPro" id="IPR002410">
    <property type="entry name" value="Peptidase_S33"/>
</dbReference>
<evidence type="ECO:0000256" key="1">
    <source>
        <dbReference type="ARBA" id="ARBA00010088"/>
    </source>
</evidence>
<evidence type="ECO:0000256" key="2">
    <source>
        <dbReference type="ARBA" id="ARBA00022801"/>
    </source>
</evidence>
<keyword evidence="5" id="KW-1185">Reference proteome</keyword>
<accession>A0A6I4MQ88</accession>
<sequence length="421" mass="46445">MPTSFTRPGYACTDHFLDVPLDHADPAGRTIRIYGREVVAPGRRDDDLPWLLFLQGGPGHKAVRPGAMPAAWLARALEDYRVLLLDQRGTGRSHPLNRQTLPADPKAAAGLLRHFRADSIVRDAELLRRHLAGDRPWSVLGQSFGGFCAVTYLSIAPEGLSEAFITGGLPSLTATPDDWYRAAYRRIAAANERYFARYPGDQDIARRIAAHLDRADERLPGGERLTARRFQFAGIGLGNSVQFDNLHYLLEEALITSDRLSDTFLHGVNAIVSFAAQPLYALIHEACVSSGTASNWSAARVAEEFPEFAPRAEPFRFLGETIFPSFFEEDPALVPLRECADLVAAHEWPALYDPERLASTTVPVAAAVYYDDMYVDREMSMATAAAIPGIRTWVTSEYAHNGLSADANVLDRLIALRRGEV</sequence>
<protein>
    <submittedName>
        <fullName evidence="4">Alpha/beta fold hydrolase</fullName>
    </submittedName>
</protein>
<dbReference type="InterPro" id="IPR029058">
    <property type="entry name" value="AB_hydrolase_fold"/>
</dbReference>
<dbReference type="Proteomes" id="UP000462055">
    <property type="component" value="Unassembled WGS sequence"/>
</dbReference>
<feature type="domain" description="AB hydrolase-1" evidence="3">
    <location>
        <begin position="49"/>
        <end position="183"/>
    </location>
</feature>
<gene>
    <name evidence="4" type="ORF">F8568_043960</name>
</gene>
<dbReference type="GO" id="GO:0006508">
    <property type="term" value="P:proteolysis"/>
    <property type="evidence" value="ECO:0007669"/>
    <property type="project" value="InterPro"/>
</dbReference>
<organism evidence="4 5">
    <name type="scientific">Actinomadura physcomitrii</name>
    <dbReference type="NCBI Taxonomy" id="2650748"/>
    <lineage>
        <taxon>Bacteria</taxon>
        <taxon>Bacillati</taxon>
        <taxon>Actinomycetota</taxon>
        <taxon>Actinomycetes</taxon>
        <taxon>Streptosporangiales</taxon>
        <taxon>Thermomonosporaceae</taxon>
        <taxon>Actinomadura</taxon>
    </lineage>
</organism>
<proteinExistence type="inferred from homology"/>
<dbReference type="Pfam" id="PF00561">
    <property type="entry name" value="Abhydrolase_1"/>
    <property type="match status" value="1"/>
</dbReference>
<dbReference type="InterPro" id="IPR000073">
    <property type="entry name" value="AB_hydrolase_1"/>
</dbReference>
<comment type="caution">
    <text evidence="4">The sequence shown here is derived from an EMBL/GenBank/DDBJ whole genome shotgun (WGS) entry which is preliminary data.</text>
</comment>
<name>A0A6I4MQ88_9ACTN</name>
<dbReference type="SUPFAM" id="SSF53474">
    <property type="entry name" value="alpha/beta-Hydrolases"/>
    <property type="match status" value="1"/>
</dbReference>
<evidence type="ECO:0000259" key="3">
    <source>
        <dbReference type="Pfam" id="PF00561"/>
    </source>
</evidence>
<dbReference type="EMBL" id="WBMS02000065">
    <property type="protein sequence ID" value="MWA07180.1"/>
    <property type="molecule type" value="Genomic_DNA"/>
</dbReference>